<name>A0ACC2VR81_9TREE</name>
<organism evidence="1 2">
    <name type="scientific">Naganishia cerealis</name>
    <dbReference type="NCBI Taxonomy" id="610337"/>
    <lineage>
        <taxon>Eukaryota</taxon>
        <taxon>Fungi</taxon>
        <taxon>Dikarya</taxon>
        <taxon>Basidiomycota</taxon>
        <taxon>Agaricomycotina</taxon>
        <taxon>Tremellomycetes</taxon>
        <taxon>Filobasidiales</taxon>
        <taxon>Filobasidiaceae</taxon>
        <taxon>Naganishia</taxon>
    </lineage>
</organism>
<dbReference type="Proteomes" id="UP001241377">
    <property type="component" value="Unassembled WGS sequence"/>
</dbReference>
<comment type="caution">
    <text evidence="1">The sequence shown here is derived from an EMBL/GenBank/DDBJ whole genome shotgun (WGS) entry which is preliminary data.</text>
</comment>
<reference evidence="1" key="1">
    <citation type="submission" date="2023-04" db="EMBL/GenBank/DDBJ databases">
        <title>Draft Genome sequencing of Naganishia species isolated from polar environments using Oxford Nanopore Technology.</title>
        <authorList>
            <person name="Leo P."/>
            <person name="Venkateswaran K."/>
        </authorList>
    </citation>
    <scope>NUCLEOTIDE SEQUENCE</scope>
    <source>
        <strain evidence="1">MNA-CCFEE 5261</strain>
    </source>
</reference>
<keyword evidence="2" id="KW-1185">Reference proteome</keyword>
<gene>
    <name evidence="1" type="ORF">QFC19_005110</name>
</gene>
<evidence type="ECO:0000313" key="2">
    <source>
        <dbReference type="Proteomes" id="UP001241377"/>
    </source>
</evidence>
<evidence type="ECO:0000313" key="1">
    <source>
        <dbReference type="EMBL" id="KAJ9101613.1"/>
    </source>
</evidence>
<sequence length="1170" mass="132492">MKASLAYAILALSYVLSFVFAAARIEKVETHRQPQVDSAENNQLEVRSDSSILPLDVRSIKDWTLADILLVSDIDGNLHGVRRSTGELVWTLPLDDPLVRIATNNTRNSENVNSNVLWFVEPYQDGTLYYFNPRFGLNKLPTSIKGLVFESPFCLSGDDKIYTGSRRTSLFTFNLYTGEVKSQFGENDKCPSPYIHLNSPQGFTPNRGHSIMMGKTTYELSIHSKANDVVSWNVLYAQWGPNNIDNDLILQNQQSKDGIYFTPFHDKSLLAINKELGTPVWIAKLPLLAVSVFDVFTKADGSDSVALPHPLKVLNDLQAKADDYSLNNDLCFINKTSNGAEWFAMSYRNYPTLIKSAPVSLYQMALYDLSTKPLETMSDSQMKYIERLKNLQLLNPGSAAEAKHVEEFIRGSHRVHHLSADTLYQPISRFQNLQREKIKQIGDGRKEPAKDETEKTIPNIIEGIRFSSQQETVNAHLPSVVEEPPKAVMVLDRTSDIASTIKNRTKPVAKSSLAFIQRIAEDIIVLLILLAVIMMFNRAGKLNLNISSEQQVELEKSRGEDRIEEINGSINDTAIAEDLKSESEEKITVNEADMEESSSQDNLSDDKKIKRVTIVTPNDKLESSDSNVAVDATITKDLDLSEDAEDEQNDNSGQESNSTTKKKRKRGSRGGKRGKGKNQNNVETISPENSTRNEGEDLVDDGAISTTSLIKTMPEPTSNSLKRLHIEKNLVITDKILGYGSHGTVVYQGTFENRPVAVKRMLLDFYDIANHEVSLLQESDDHPNVIRYFCSQLSESEKFLYIALELCRCSLEDVIEKRKYATQFPLVDMATVSTVLLQLASGLHYLHSLKIVHRDLKPQNILVGETKNARTKGKPDPNSNVRLLISDFGLCKKLDADQSSFRATSHHAALGTTGWRAPELMLHGNLLEISPETVAASQTEINKALTNQETRLTKAIDIFSLGCVFFYVMTGGGHPFGDRYMREANIITGEYDLSRLQKIDPYNYAELSHLIACMIERNPSLRLDTAGIMMHPYFWKPAKKLEFLLKVSDRFEVERRDPPSDLLLVLELSAIKVHGGNWHKRFDQAFMDNLGKYRKYFPDKLMDLLRAMRNKYHHFNDMPDSLKEQMSPLPDGFYKYFNERFPYLLMEIFFIVEKHLKHEHVFNDFYVQQH</sequence>
<accession>A0ACC2VR81</accession>
<dbReference type="EMBL" id="JASBWR010000056">
    <property type="protein sequence ID" value="KAJ9101613.1"/>
    <property type="molecule type" value="Genomic_DNA"/>
</dbReference>
<proteinExistence type="predicted"/>
<protein>
    <submittedName>
        <fullName evidence="1">Uncharacterized protein</fullName>
    </submittedName>
</protein>